<protein>
    <submittedName>
        <fullName evidence="1">Uncharacterized protein</fullName>
    </submittedName>
</protein>
<name>A0A1R3JP29_COCAP</name>
<comment type="caution">
    <text evidence="1">The sequence shown here is derived from an EMBL/GenBank/DDBJ whole genome shotgun (WGS) entry which is preliminary data.</text>
</comment>
<keyword evidence="2" id="KW-1185">Reference proteome</keyword>
<organism evidence="1 2">
    <name type="scientific">Corchorus capsularis</name>
    <name type="common">Jute</name>
    <dbReference type="NCBI Taxonomy" id="210143"/>
    <lineage>
        <taxon>Eukaryota</taxon>
        <taxon>Viridiplantae</taxon>
        <taxon>Streptophyta</taxon>
        <taxon>Embryophyta</taxon>
        <taxon>Tracheophyta</taxon>
        <taxon>Spermatophyta</taxon>
        <taxon>Magnoliopsida</taxon>
        <taxon>eudicotyledons</taxon>
        <taxon>Gunneridae</taxon>
        <taxon>Pentapetalae</taxon>
        <taxon>rosids</taxon>
        <taxon>malvids</taxon>
        <taxon>Malvales</taxon>
        <taxon>Malvaceae</taxon>
        <taxon>Grewioideae</taxon>
        <taxon>Apeibeae</taxon>
        <taxon>Corchorus</taxon>
    </lineage>
</organism>
<gene>
    <name evidence="1" type="ORF">CCACVL1_04894</name>
</gene>
<sequence>MAALDQGQKPLMWQKELQDHQPEMPPQQYKTIYKATRKGKGFYLN</sequence>
<accession>A0A1R3JP29</accession>
<proteinExistence type="predicted"/>
<dbReference type="EMBL" id="AWWV01007416">
    <property type="protein sequence ID" value="OMO96561.1"/>
    <property type="molecule type" value="Genomic_DNA"/>
</dbReference>
<evidence type="ECO:0000313" key="1">
    <source>
        <dbReference type="EMBL" id="OMO96561.1"/>
    </source>
</evidence>
<evidence type="ECO:0000313" key="2">
    <source>
        <dbReference type="Proteomes" id="UP000188268"/>
    </source>
</evidence>
<dbReference type="AlphaFoldDB" id="A0A1R3JP29"/>
<dbReference type="Gramene" id="OMO96561">
    <property type="protein sequence ID" value="OMO96561"/>
    <property type="gene ID" value="CCACVL1_04894"/>
</dbReference>
<dbReference type="Proteomes" id="UP000188268">
    <property type="component" value="Unassembled WGS sequence"/>
</dbReference>
<reference evidence="1 2" key="1">
    <citation type="submission" date="2013-09" db="EMBL/GenBank/DDBJ databases">
        <title>Corchorus capsularis genome sequencing.</title>
        <authorList>
            <person name="Alam M."/>
            <person name="Haque M.S."/>
            <person name="Islam M.S."/>
            <person name="Emdad E.M."/>
            <person name="Islam M.M."/>
            <person name="Ahmed B."/>
            <person name="Halim A."/>
            <person name="Hossen Q.M.M."/>
            <person name="Hossain M.Z."/>
            <person name="Ahmed R."/>
            <person name="Khan M.M."/>
            <person name="Islam R."/>
            <person name="Rashid M.M."/>
            <person name="Khan S.A."/>
            <person name="Rahman M.S."/>
            <person name="Alam M."/>
        </authorList>
    </citation>
    <scope>NUCLEOTIDE SEQUENCE [LARGE SCALE GENOMIC DNA]</scope>
    <source>
        <strain evidence="2">cv. CVL-1</strain>
        <tissue evidence="1">Whole seedling</tissue>
    </source>
</reference>